<gene>
    <name evidence="2" type="ORF">SpAn4DRAFT_3787</name>
</gene>
<dbReference type="InterPro" id="IPR011051">
    <property type="entry name" value="RmlC_Cupin_sf"/>
</dbReference>
<dbReference type="SUPFAM" id="SSF51182">
    <property type="entry name" value="RmlC-like cupins"/>
    <property type="match status" value="1"/>
</dbReference>
<dbReference type="Proteomes" id="UP000049855">
    <property type="component" value="Unassembled WGS sequence"/>
</dbReference>
<evidence type="ECO:0000313" key="3">
    <source>
        <dbReference type="Proteomes" id="UP000049855"/>
    </source>
</evidence>
<proteinExistence type="predicted"/>
<dbReference type="EMBL" id="CTRP01000004">
    <property type="protein sequence ID" value="CQR71282.1"/>
    <property type="molecule type" value="Genomic_DNA"/>
</dbReference>
<dbReference type="Pfam" id="PF07883">
    <property type="entry name" value="Cupin_2"/>
    <property type="match status" value="1"/>
</dbReference>
<keyword evidence="3" id="KW-1185">Reference proteome</keyword>
<dbReference type="InterPro" id="IPR014710">
    <property type="entry name" value="RmlC-like_jellyroll"/>
</dbReference>
<sequence>MNLFDLPKILPAEELAETLLPDQGVLIERIISTGQVSPPDFWYDQERDEWVVVLQGEAVLQWKNGSDQKLLAGDWVCIPAHKRHRVSYTSKEPPCIWLAVHGRLVVNL</sequence>
<dbReference type="Gene3D" id="2.60.120.10">
    <property type="entry name" value="Jelly Rolls"/>
    <property type="match status" value="1"/>
</dbReference>
<accession>A0A0U1KV19</accession>
<dbReference type="RefSeq" id="WP_021167390.1">
    <property type="nucleotide sequence ID" value="NZ_CTRP01000004.1"/>
</dbReference>
<organism evidence="2 3">
    <name type="scientific">Sporomusa ovata</name>
    <dbReference type="NCBI Taxonomy" id="2378"/>
    <lineage>
        <taxon>Bacteria</taxon>
        <taxon>Bacillati</taxon>
        <taxon>Bacillota</taxon>
        <taxon>Negativicutes</taxon>
        <taxon>Selenomonadales</taxon>
        <taxon>Sporomusaceae</taxon>
        <taxon>Sporomusa</taxon>
    </lineage>
</organism>
<dbReference type="AlphaFoldDB" id="A0A0U1KV19"/>
<dbReference type="InterPro" id="IPR013096">
    <property type="entry name" value="Cupin_2"/>
</dbReference>
<feature type="domain" description="Cupin type-2" evidence="1">
    <location>
        <begin position="33"/>
        <end position="100"/>
    </location>
</feature>
<reference evidence="3" key="1">
    <citation type="submission" date="2015-03" db="EMBL/GenBank/DDBJ databases">
        <authorList>
            <person name="Nijsse Bart"/>
        </authorList>
    </citation>
    <scope>NUCLEOTIDE SEQUENCE [LARGE SCALE GENOMIC DNA]</scope>
</reference>
<name>A0A0U1KV19_9FIRM</name>
<protein>
    <recommendedName>
        <fullName evidence="1">Cupin type-2 domain-containing protein</fullName>
    </recommendedName>
</protein>
<evidence type="ECO:0000313" key="2">
    <source>
        <dbReference type="EMBL" id="CQR71282.1"/>
    </source>
</evidence>
<evidence type="ECO:0000259" key="1">
    <source>
        <dbReference type="Pfam" id="PF07883"/>
    </source>
</evidence>
<dbReference type="CDD" id="cd06981">
    <property type="entry name" value="cupin_reut_a1446"/>
    <property type="match status" value="1"/>
</dbReference>